<feature type="region of interest" description="Disordered" evidence="1">
    <location>
        <begin position="217"/>
        <end position="258"/>
    </location>
</feature>
<evidence type="ECO:0000256" key="2">
    <source>
        <dbReference type="SAM" id="Phobius"/>
    </source>
</evidence>
<evidence type="ECO:0000313" key="4">
    <source>
        <dbReference type="EMBL" id="SBT57974.1"/>
    </source>
</evidence>
<dbReference type="Proteomes" id="UP000078555">
    <property type="component" value="Unassembled WGS sequence"/>
</dbReference>
<dbReference type="EMBL" id="FLRD01001712">
    <property type="protein sequence ID" value="SBT57974.1"/>
    <property type="molecule type" value="Genomic_DNA"/>
</dbReference>
<keyword evidence="6" id="KW-1185">Reference proteome</keyword>
<organism evidence="3 5">
    <name type="scientific">Plasmodium ovale wallikeri</name>
    <dbReference type="NCBI Taxonomy" id="864142"/>
    <lineage>
        <taxon>Eukaryota</taxon>
        <taxon>Sar</taxon>
        <taxon>Alveolata</taxon>
        <taxon>Apicomplexa</taxon>
        <taxon>Aconoidasida</taxon>
        <taxon>Haemosporida</taxon>
        <taxon>Plasmodiidae</taxon>
        <taxon>Plasmodium</taxon>
        <taxon>Plasmodium (Plasmodium)</taxon>
    </lineage>
</organism>
<sequence>MEGTVDDVSYLPSVIYYNRLDNWYHSYGDVTECNKFQSKLQNFQKIKKFCMKLTGILNSYDQLNITPLINNDKCAMIKLWIYDHLYSEFSSSGPYKNIPADIISKLLESWNELDKESKCGFDPNLNLESNFNKMKLLYDYGLDYNTIKSKIEDPTFQCSESYVEKFNKYNENYERIKRECSNGIFTAYCTLLQNIHSMANMGSLSVVKFCKTKDTSSRTREDGDGHSADHRTLQSQQKGLEGTENGFSRSEGKSSFQEDSLNHGSPIFVATIFPLLGSLLIIFFVYKFTPFKSWLTSRLMKNKMSQLNINEEMQETLDYEFDHYENNAHMDLHDISYHPLQ</sequence>
<feature type="compositionally biased region" description="Basic and acidic residues" evidence="1">
    <location>
        <begin position="217"/>
        <end position="232"/>
    </location>
</feature>
<dbReference type="Proteomes" id="UP000078550">
    <property type="component" value="Unassembled WGS sequence"/>
</dbReference>
<accession>A0A1A9A881</accession>
<keyword evidence="2" id="KW-0812">Transmembrane</keyword>
<reference evidence="5 6" key="1">
    <citation type="submission" date="2016-05" db="EMBL/GenBank/DDBJ databases">
        <authorList>
            <person name="Naeem Raeece"/>
        </authorList>
    </citation>
    <scope>NUCLEOTIDE SEQUENCE [LARGE SCALE GENOMIC DNA]</scope>
</reference>
<reference evidence="3" key="2">
    <citation type="submission" date="2016-05" db="EMBL/GenBank/DDBJ databases">
        <authorList>
            <person name="Lavstsen T."/>
            <person name="Jespersen J.S."/>
        </authorList>
    </citation>
    <scope>NUCLEOTIDE SEQUENCE [LARGE SCALE GENOMIC DNA]</scope>
</reference>
<keyword evidence="2" id="KW-1133">Transmembrane helix</keyword>
<evidence type="ECO:0000313" key="5">
    <source>
        <dbReference type="Proteomes" id="UP000078550"/>
    </source>
</evidence>
<gene>
    <name evidence="4" type="ORF">POVWA1_084850</name>
    <name evidence="3" type="ORF">POVWA2_063630</name>
</gene>
<dbReference type="InterPro" id="IPR008780">
    <property type="entry name" value="Plasmodium_Vir"/>
</dbReference>
<evidence type="ECO:0000256" key="1">
    <source>
        <dbReference type="SAM" id="MobiDB-lite"/>
    </source>
</evidence>
<dbReference type="EMBL" id="FLRE01000318">
    <property type="protein sequence ID" value="SBT52691.1"/>
    <property type="molecule type" value="Genomic_DNA"/>
</dbReference>
<protein>
    <submittedName>
        <fullName evidence="3">PIR Superfamily Protein</fullName>
    </submittedName>
</protein>
<name>A0A1A9A881_PLAOA</name>
<keyword evidence="2" id="KW-0472">Membrane</keyword>
<feature type="compositionally biased region" description="Polar residues" evidence="1">
    <location>
        <begin position="245"/>
        <end position="258"/>
    </location>
</feature>
<evidence type="ECO:0000313" key="6">
    <source>
        <dbReference type="Proteomes" id="UP000078555"/>
    </source>
</evidence>
<evidence type="ECO:0000313" key="3">
    <source>
        <dbReference type="EMBL" id="SBT52691.1"/>
    </source>
</evidence>
<dbReference type="Pfam" id="PF05795">
    <property type="entry name" value="Plasmodium_Vir"/>
    <property type="match status" value="1"/>
</dbReference>
<proteinExistence type="predicted"/>
<feature type="transmembrane region" description="Helical" evidence="2">
    <location>
        <begin position="267"/>
        <end position="286"/>
    </location>
</feature>
<dbReference type="AlphaFoldDB" id="A0A1A9A881"/>